<name>A0ABU7D7L8_9TELE</name>
<gene>
    <name evidence="1" type="ORF">CHARACLAT_017526</name>
</gene>
<organism evidence="1 2">
    <name type="scientific">Characodon lateralis</name>
    <dbReference type="NCBI Taxonomy" id="208331"/>
    <lineage>
        <taxon>Eukaryota</taxon>
        <taxon>Metazoa</taxon>
        <taxon>Chordata</taxon>
        <taxon>Craniata</taxon>
        <taxon>Vertebrata</taxon>
        <taxon>Euteleostomi</taxon>
        <taxon>Actinopterygii</taxon>
        <taxon>Neopterygii</taxon>
        <taxon>Teleostei</taxon>
        <taxon>Neoteleostei</taxon>
        <taxon>Acanthomorphata</taxon>
        <taxon>Ovalentaria</taxon>
        <taxon>Atherinomorphae</taxon>
        <taxon>Cyprinodontiformes</taxon>
        <taxon>Goodeidae</taxon>
        <taxon>Characodon</taxon>
    </lineage>
</organism>
<protein>
    <submittedName>
        <fullName evidence="1">Uncharacterized protein</fullName>
    </submittedName>
</protein>
<comment type="caution">
    <text evidence="1">The sequence shown here is derived from an EMBL/GenBank/DDBJ whole genome shotgun (WGS) entry which is preliminary data.</text>
</comment>
<accession>A0ABU7D7L8</accession>
<evidence type="ECO:0000313" key="2">
    <source>
        <dbReference type="Proteomes" id="UP001352852"/>
    </source>
</evidence>
<dbReference type="EMBL" id="JAHUTJ010017873">
    <property type="protein sequence ID" value="MED6271178.1"/>
    <property type="molecule type" value="Genomic_DNA"/>
</dbReference>
<keyword evidence="2" id="KW-1185">Reference proteome</keyword>
<proteinExistence type="predicted"/>
<evidence type="ECO:0000313" key="1">
    <source>
        <dbReference type="EMBL" id="MED6271178.1"/>
    </source>
</evidence>
<sequence length="102" mass="11854">MFRLVAHRDKYAIQPSEMGHLKIAQTDVFFFFRPKGFYQASTTKLWLSGNEKQTVPFSGPLYIEISMPCTFHGIRLPTERTSVHLQIEPKQGICTSFRLQFK</sequence>
<dbReference type="Proteomes" id="UP001352852">
    <property type="component" value="Unassembled WGS sequence"/>
</dbReference>
<reference evidence="1 2" key="1">
    <citation type="submission" date="2021-06" db="EMBL/GenBank/DDBJ databases">
        <authorList>
            <person name="Palmer J.M."/>
        </authorList>
    </citation>
    <scope>NUCLEOTIDE SEQUENCE [LARGE SCALE GENOMIC DNA]</scope>
    <source>
        <strain evidence="1 2">CL_MEX2019</strain>
        <tissue evidence="1">Muscle</tissue>
    </source>
</reference>